<reference evidence="4" key="1">
    <citation type="submission" date="2017-02" db="UniProtKB">
        <authorList>
            <consortium name="WormBaseParasite"/>
        </authorList>
    </citation>
    <scope>IDENTIFICATION</scope>
</reference>
<keyword evidence="1" id="KW-1133">Transmembrane helix</keyword>
<dbReference type="AlphaFoldDB" id="A0A0R3RTS5"/>
<keyword evidence="2" id="KW-0732">Signal</keyword>
<protein>
    <submittedName>
        <fullName evidence="4">Thioredoxin domain-containing protein</fullName>
    </submittedName>
</protein>
<keyword evidence="1" id="KW-0472">Membrane</keyword>
<evidence type="ECO:0000256" key="2">
    <source>
        <dbReference type="SAM" id="SignalP"/>
    </source>
</evidence>
<feature type="signal peptide" evidence="2">
    <location>
        <begin position="1"/>
        <end position="21"/>
    </location>
</feature>
<feature type="transmembrane region" description="Helical" evidence="1">
    <location>
        <begin position="316"/>
        <end position="338"/>
    </location>
</feature>
<feature type="chain" id="PRO_5006447768" evidence="2">
    <location>
        <begin position="22"/>
        <end position="346"/>
    </location>
</feature>
<keyword evidence="1" id="KW-0812">Transmembrane</keyword>
<evidence type="ECO:0000256" key="1">
    <source>
        <dbReference type="SAM" id="Phobius"/>
    </source>
</evidence>
<dbReference type="Proteomes" id="UP000050640">
    <property type="component" value="Unplaced"/>
</dbReference>
<dbReference type="WBParaSite" id="EEL_0000539401-mRNA-1">
    <property type="protein sequence ID" value="EEL_0000539401-mRNA-1"/>
    <property type="gene ID" value="EEL_0000539401"/>
</dbReference>
<accession>A0A0R3RTS5</accession>
<organism evidence="3 4">
    <name type="scientific">Elaeophora elaphi</name>
    <dbReference type="NCBI Taxonomy" id="1147741"/>
    <lineage>
        <taxon>Eukaryota</taxon>
        <taxon>Metazoa</taxon>
        <taxon>Ecdysozoa</taxon>
        <taxon>Nematoda</taxon>
        <taxon>Chromadorea</taxon>
        <taxon>Rhabditida</taxon>
        <taxon>Spirurina</taxon>
        <taxon>Spiruromorpha</taxon>
        <taxon>Filarioidea</taxon>
        <taxon>Onchocercidae</taxon>
        <taxon>Elaeophora</taxon>
    </lineage>
</organism>
<evidence type="ECO:0000313" key="4">
    <source>
        <dbReference type="WBParaSite" id="EEL_0000539401-mRNA-1"/>
    </source>
</evidence>
<name>A0A0R3RTS5_9BILA</name>
<sequence length="346" mass="39968">MFIVQCALIIVALIIWKPIDGTSIRSWNRNFGSEIHLLKNGNNAVLDHRTQRLVDTIKQKLEFNERLLILFCVRRCYPTQSQIPRWIREFSNRNNLTAKQEHFTYQFYDNRRNSPIFDDRSIHNGSKPHLIYAVDGQLFRYDGNVNNKDEFFSFLSSHELLNAQTVSTWEHLESILNTARLCRGEKQVLQIVDSSRCPMDHYELVVRAFDGVANYSFYEIMMPLTIDMYVELYTRLPELPSACQLILLLQNDGYLWMSADVDLHELIIAVESLQNVECIHGSSGDWYPIREELTAIERDYLRENELSMILESDPSYIVVGATGGIAVVVLAISIFWGLSGSTFAQN</sequence>
<proteinExistence type="predicted"/>
<evidence type="ECO:0000313" key="3">
    <source>
        <dbReference type="Proteomes" id="UP000050640"/>
    </source>
</evidence>
<dbReference type="STRING" id="1147741.A0A0R3RTS5"/>
<keyword evidence="3" id="KW-1185">Reference proteome</keyword>